<gene>
    <name evidence="2" type="ORF">MuYL_2270</name>
</gene>
<dbReference type="KEGG" id="muc:MuYL_2270"/>
<evidence type="ECO:0000313" key="3">
    <source>
        <dbReference type="Proteomes" id="UP000215002"/>
    </source>
</evidence>
<accession>A0A223NW93</accession>
<keyword evidence="1" id="KW-0732">Signal</keyword>
<dbReference type="EMBL" id="CP022743">
    <property type="protein sequence ID" value="ASU34159.1"/>
    <property type="molecule type" value="Genomic_DNA"/>
</dbReference>
<name>A0A223NW93_9SPHI</name>
<dbReference type="AlphaFoldDB" id="A0A223NW93"/>
<organism evidence="2 3">
    <name type="scientific">Mucilaginibacter xinganensis</name>
    <dbReference type="NCBI Taxonomy" id="1234841"/>
    <lineage>
        <taxon>Bacteria</taxon>
        <taxon>Pseudomonadati</taxon>
        <taxon>Bacteroidota</taxon>
        <taxon>Sphingobacteriia</taxon>
        <taxon>Sphingobacteriales</taxon>
        <taxon>Sphingobacteriaceae</taxon>
        <taxon>Mucilaginibacter</taxon>
    </lineage>
</organism>
<keyword evidence="3" id="KW-1185">Reference proteome</keyword>
<evidence type="ECO:0000313" key="2">
    <source>
        <dbReference type="EMBL" id="ASU34159.1"/>
    </source>
</evidence>
<proteinExistence type="predicted"/>
<feature type="chain" id="PRO_5012397858" evidence="1">
    <location>
        <begin position="23"/>
        <end position="161"/>
    </location>
</feature>
<reference evidence="2 3" key="1">
    <citation type="submission" date="2017-08" db="EMBL/GenBank/DDBJ databases">
        <title>Complete genome sequence of Mucilaginibacter sp. strain BJC16-A31.</title>
        <authorList>
            <consortium name="Henan University of Science and Technology"/>
            <person name="You X."/>
        </authorList>
    </citation>
    <scope>NUCLEOTIDE SEQUENCE [LARGE SCALE GENOMIC DNA]</scope>
    <source>
        <strain evidence="2 3">BJC16-A31</strain>
    </source>
</reference>
<feature type="signal peptide" evidence="1">
    <location>
        <begin position="1"/>
        <end position="22"/>
    </location>
</feature>
<dbReference type="OrthoDB" id="1494580at2"/>
<sequence length="161" mass="17429">MKKQLKLIFFLLLLAGTFNACKKNSGAEAKPANTTGQFVFKLDGARIVIDSANAILYSTPMGRQMDVFAYKSGTQILEFHFDPKTGVKAAGTVLGAGAFLTYMESATQSYDSQSGVLTLTTCDTLGKKIEGDFNFVAKQYPYTGTAKTITEGHMLLTKISK</sequence>
<dbReference type="Proteomes" id="UP000215002">
    <property type="component" value="Chromosome"/>
</dbReference>
<protein>
    <submittedName>
        <fullName evidence="2">Uncharacterized protein</fullName>
    </submittedName>
</protein>
<dbReference type="RefSeq" id="WP_094570545.1">
    <property type="nucleotide sequence ID" value="NZ_CP022743.1"/>
</dbReference>
<evidence type="ECO:0000256" key="1">
    <source>
        <dbReference type="SAM" id="SignalP"/>
    </source>
</evidence>